<sequence>MDAGRLQGLAVSLRCSSSYFHVSIHGQCHLAPVLLGSQKVFSGNALHDFTNTYGQILKRKSRRGKQQGATQLTEAALVHDIAAAALAVATVLPVCWFYLNRLNLSSSHSSLSTSCSTRTSASTCNSGLLNAAFEGANPPFKPNNGSEQSSTSSMQCHPTITRIEEPLQSTQMVETCNEISSCARVSDRGAAVGKSRVHSAPSSSSTARAEEDLINGNGRNQNNHQNVSDGVELADFIVDMVHKSRVTNQDVCSQNTDKSQPEPPLYLSSADTSSEIVDLMWLSGFREDSSAETLAQEMHSQLDPSANSGRCTSEETLTPTISEISNVPVNSTTLDQREEVENVMISDGVLRQFKETPSDDDRSVHMERIFGAGNDLIKYFDNRELESSFNDKDIKAEMTAQIGNGGVSDIPEKGLYQNTSHKSARYTLVKENDRLYVPDNRDTSVYLNVELAATGTPFHRSRLSSDAALLITDSSRNQISMKEDLRSSINLATQLHGEHHFEAYLSAYNQFIRSKRLTEALELLEDEDRKGILNMDKIYHTRFYQVCKDKKAVKEAFRFTKLVKSPTLSTFNMLLSVCANAADVKGAFHVLSAVQKAGLKADCALYTNLISTCAKAGKVDLVFKVFHEMESFGVKANVHTYAAMIDSCARTGQVAKAFGFYQIMTSKNIRADRVIFNSLINACGRSGALERAFSVLSKMKTENVPVEPDHVTMGSLIDACSRVGEVERALDVYNTMKGMGIKGSTEAYTTAIHACSQNKNLEIAIQIYADMKKDGVKPDEVFFSALIDVAGSTGQVEAAFDVLKEMQSVSIVPGVVVYSALMGVCSKTENWEMALELYQEMRASALVPTVSTFNALLTALCNAKQLRRSLDVFQEMKQTDSVPNEITYTILLKACEKEDDADAGFQLYLRATSKGVIPNVQICSSIIGLCLKRIRKNAPPPPYACPLGPLHTVTGKEEAHEQWASWALAAYRQTISASAVPTIKLFSRLLGCLRIPVIMPPKGLYANGGIFSASGMQSSSKHSMMEGFGMYDPRALTLYEEASALGVVPHFSYTNGPIILDAQTMPSFAAEVCVLTILKGLKHRHAAGARLPSVIIKLDVDGMTLVTPSGNTKLVSTCSRTGQAIHALLKRLKLLHNGYASAGRLRITGKAVEKWLKPSKEETIKPFLQLQESLALSSVLGKGILEQQRAIRMAEISRSALDVRPVLSRNGASMDETEINKSKTTREVTSAEITHNNTGDKSP</sequence>
<reference evidence="2" key="1">
    <citation type="journal article" date="2024" name="Proc. Natl. Acad. Sci. U.S.A.">
        <title>Extraordinary preservation of gene collinearity over three hundred million years revealed in homosporous lycophytes.</title>
        <authorList>
            <person name="Li C."/>
            <person name="Wickell D."/>
            <person name="Kuo L.Y."/>
            <person name="Chen X."/>
            <person name="Nie B."/>
            <person name="Liao X."/>
            <person name="Peng D."/>
            <person name="Ji J."/>
            <person name="Jenkins J."/>
            <person name="Williams M."/>
            <person name="Shu S."/>
            <person name="Plott C."/>
            <person name="Barry K."/>
            <person name="Rajasekar S."/>
            <person name="Grimwood J."/>
            <person name="Han X."/>
            <person name="Sun S."/>
            <person name="Hou Z."/>
            <person name="He W."/>
            <person name="Dai G."/>
            <person name="Sun C."/>
            <person name="Schmutz J."/>
            <person name="Leebens-Mack J.H."/>
            <person name="Li F.W."/>
            <person name="Wang L."/>
        </authorList>
    </citation>
    <scope>NUCLEOTIDE SEQUENCE [LARGE SCALE GENOMIC DNA]</scope>
    <source>
        <strain evidence="2">cv. PW_Plant_1</strain>
    </source>
</reference>
<evidence type="ECO:0000313" key="2">
    <source>
        <dbReference type="Proteomes" id="UP001162992"/>
    </source>
</evidence>
<dbReference type="Proteomes" id="UP001162992">
    <property type="component" value="Chromosome 7"/>
</dbReference>
<proteinExistence type="predicted"/>
<comment type="caution">
    <text evidence="1">The sequence shown here is derived from an EMBL/GenBank/DDBJ whole genome shotgun (WGS) entry which is preliminary data.</text>
</comment>
<dbReference type="EMBL" id="CM055098">
    <property type="protein sequence ID" value="KAJ7549600.1"/>
    <property type="molecule type" value="Genomic_DNA"/>
</dbReference>
<gene>
    <name evidence="1" type="ORF">O6H91_07G059700</name>
</gene>
<name>A0ACC2D5T7_DIPCM</name>
<keyword evidence="2" id="KW-1185">Reference proteome</keyword>
<evidence type="ECO:0000313" key="1">
    <source>
        <dbReference type="EMBL" id="KAJ7549600.1"/>
    </source>
</evidence>
<organism evidence="1 2">
    <name type="scientific">Diphasiastrum complanatum</name>
    <name type="common">Issler's clubmoss</name>
    <name type="synonym">Lycopodium complanatum</name>
    <dbReference type="NCBI Taxonomy" id="34168"/>
    <lineage>
        <taxon>Eukaryota</taxon>
        <taxon>Viridiplantae</taxon>
        <taxon>Streptophyta</taxon>
        <taxon>Embryophyta</taxon>
        <taxon>Tracheophyta</taxon>
        <taxon>Lycopodiopsida</taxon>
        <taxon>Lycopodiales</taxon>
        <taxon>Lycopodiaceae</taxon>
        <taxon>Lycopodioideae</taxon>
        <taxon>Diphasiastrum</taxon>
    </lineage>
</organism>
<accession>A0ACC2D5T7</accession>
<protein>
    <submittedName>
        <fullName evidence="1">Uncharacterized protein</fullName>
    </submittedName>
</protein>